<keyword evidence="10" id="KW-0828">Tyrosine catabolism</keyword>
<proteinExistence type="inferred from homology"/>
<protein>
    <recommendedName>
        <fullName evidence="6">Tyrosine aminotransferase</fullName>
        <ecNumber evidence="5">2.6.1.5</ecNumber>
    </recommendedName>
    <alternativeName>
        <fullName evidence="14">L-tyrosine:2-oxoglutarate aminotransferase</fullName>
    </alternativeName>
</protein>
<keyword evidence="9 16" id="KW-0547">Nucleotide-binding</keyword>
<dbReference type="GO" id="GO:0046872">
    <property type="term" value="F:metal ion binding"/>
    <property type="evidence" value="ECO:0007669"/>
    <property type="project" value="UniProtKB-KW"/>
</dbReference>
<dbReference type="InterPro" id="IPR015424">
    <property type="entry name" value="PyrdxlP-dep_Trfase"/>
</dbReference>
<evidence type="ECO:0000256" key="11">
    <source>
        <dbReference type="ARBA" id="ARBA00022898"/>
    </source>
</evidence>
<reference evidence="21" key="1">
    <citation type="submission" date="2022-11" db="UniProtKB">
        <authorList>
            <consortium name="WormBaseParasite"/>
        </authorList>
    </citation>
    <scope>IDENTIFICATION</scope>
</reference>
<dbReference type="GO" id="GO:0006559">
    <property type="term" value="P:L-phenylalanine catabolic process"/>
    <property type="evidence" value="ECO:0007669"/>
    <property type="project" value="UniProtKB-KW"/>
</dbReference>
<dbReference type="SMART" id="SM00178">
    <property type="entry name" value="SAR"/>
    <property type="match status" value="1"/>
</dbReference>
<comment type="catalytic activity">
    <reaction evidence="15">
        <text>L-tyrosine + 2-oxoglutarate = 3-(4-hydroxyphenyl)pyruvate + L-glutamate</text>
        <dbReference type="Rhea" id="RHEA:15093"/>
        <dbReference type="ChEBI" id="CHEBI:16810"/>
        <dbReference type="ChEBI" id="CHEBI:29985"/>
        <dbReference type="ChEBI" id="CHEBI:36242"/>
        <dbReference type="ChEBI" id="CHEBI:58315"/>
        <dbReference type="EC" id="2.6.1.5"/>
    </reaction>
</comment>
<evidence type="ECO:0000256" key="1">
    <source>
        <dbReference type="ARBA" id="ARBA00001933"/>
    </source>
</evidence>
<evidence type="ECO:0000256" key="7">
    <source>
        <dbReference type="ARBA" id="ARBA00022576"/>
    </source>
</evidence>
<evidence type="ECO:0000256" key="14">
    <source>
        <dbReference type="ARBA" id="ARBA00031696"/>
    </source>
</evidence>
<dbReference type="EC" id="2.6.1.5" evidence="5"/>
<dbReference type="PANTHER" id="PTHR45744:SF2">
    <property type="entry name" value="TYROSINE AMINOTRANSFERASE"/>
    <property type="match status" value="1"/>
</dbReference>
<dbReference type="NCBIfam" id="TIGR01264">
    <property type="entry name" value="tyr_amTase_E"/>
    <property type="match status" value="1"/>
</dbReference>
<dbReference type="WBParaSite" id="PSAMB.scaffold894size39123.g9508.t1">
    <property type="protein sequence ID" value="PSAMB.scaffold894size39123.g9508.t1"/>
    <property type="gene ID" value="PSAMB.scaffold894size39123.g9508"/>
</dbReference>
<comment type="similarity">
    <text evidence="3">Belongs to the class-I pyridoxal-phosphate-dependent aminotransferase family.</text>
</comment>
<dbReference type="CDD" id="cd00609">
    <property type="entry name" value="AAT_like"/>
    <property type="match status" value="1"/>
</dbReference>
<dbReference type="InterPro" id="IPR004838">
    <property type="entry name" value="NHTrfase_class1_PyrdxlP-BS"/>
</dbReference>
<dbReference type="Pfam" id="PF00155">
    <property type="entry name" value="Aminotran_1_2"/>
    <property type="match status" value="1"/>
</dbReference>
<dbReference type="Pfam" id="PF00025">
    <property type="entry name" value="Arf"/>
    <property type="match status" value="1"/>
</dbReference>
<keyword evidence="13" id="KW-0585">Phenylalanine catabolism</keyword>
<dbReference type="InterPro" id="IPR015421">
    <property type="entry name" value="PyrdxlP-dep_Trfase_major"/>
</dbReference>
<evidence type="ECO:0000256" key="2">
    <source>
        <dbReference type="ARBA" id="ARBA00005203"/>
    </source>
</evidence>
<keyword evidence="17" id="KW-0460">Magnesium</keyword>
<dbReference type="PANTHER" id="PTHR45744">
    <property type="entry name" value="TYROSINE AMINOTRANSFERASE"/>
    <property type="match status" value="1"/>
</dbReference>
<keyword evidence="12 16" id="KW-0342">GTP-binding</keyword>
<evidence type="ECO:0000256" key="18">
    <source>
        <dbReference type="SAM" id="MobiDB-lite"/>
    </source>
</evidence>
<dbReference type="Gene3D" id="3.40.640.10">
    <property type="entry name" value="Type I PLP-dependent aspartate aminotransferase-like (Major domain)"/>
    <property type="match status" value="1"/>
</dbReference>
<dbReference type="Proteomes" id="UP000887566">
    <property type="component" value="Unplaced"/>
</dbReference>
<evidence type="ECO:0000256" key="13">
    <source>
        <dbReference type="ARBA" id="ARBA00023232"/>
    </source>
</evidence>
<accession>A0A914XL11</accession>
<evidence type="ECO:0000256" key="15">
    <source>
        <dbReference type="ARBA" id="ARBA00047798"/>
    </source>
</evidence>
<keyword evidence="17" id="KW-0479">Metal-binding</keyword>
<organism evidence="20 21">
    <name type="scientific">Plectus sambesii</name>
    <dbReference type="NCBI Taxonomy" id="2011161"/>
    <lineage>
        <taxon>Eukaryota</taxon>
        <taxon>Metazoa</taxon>
        <taxon>Ecdysozoa</taxon>
        <taxon>Nematoda</taxon>
        <taxon>Chromadorea</taxon>
        <taxon>Plectida</taxon>
        <taxon>Plectina</taxon>
        <taxon>Plectoidea</taxon>
        <taxon>Plectidae</taxon>
        <taxon>Plectus</taxon>
    </lineage>
</organism>
<feature type="binding site" evidence="16">
    <location>
        <position position="551"/>
    </location>
    <ligand>
        <name>GTP</name>
        <dbReference type="ChEBI" id="CHEBI:37565"/>
    </ligand>
</feature>
<evidence type="ECO:0000313" key="20">
    <source>
        <dbReference type="Proteomes" id="UP000887566"/>
    </source>
</evidence>
<dbReference type="GO" id="GO:0005525">
    <property type="term" value="F:GTP binding"/>
    <property type="evidence" value="ECO:0007669"/>
    <property type="project" value="UniProtKB-KW"/>
</dbReference>
<feature type="binding site" evidence="16">
    <location>
        <begin position="607"/>
        <end position="610"/>
    </location>
    <ligand>
        <name>GTP</name>
        <dbReference type="ChEBI" id="CHEBI:37565"/>
    </ligand>
</feature>
<dbReference type="PROSITE" id="PS51422">
    <property type="entry name" value="SAR1"/>
    <property type="match status" value="1"/>
</dbReference>
<keyword evidence="20" id="KW-1185">Reference proteome</keyword>
<dbReference type="PROSITE" id="PS51417">
    <property type="entry name" value="ARF"/>
    <property type="match status" value="1"/>
</dbReference>
<name>A0A914XL11_9BILA</name>
<dbReference type="InterPro" id="IPR005958">
    <property type="entry name" value="TyrNic_aminoTrfase"/>
</dbReference>
<evidence type="ECO:0000256" key="16">
    <source>
        <dbReference type="PIRSR" id="PIRSR606689-1"/>
    </source>
</evidence>
<dbReference type="GO" id="GO:0004838">
    <property type="term" value="F:L-tyrosine-2-oxoglutarate transaminase activity"/>
    <property type="evidence" value="ECO:0007669"/>
    <property type="project" value="InterPro"/>
</dbReference>
<evidence type="ECO:0000256" key="4">
    <source>
        <dbReference type="ARBA" id="ARBA00011738"/>
    </source>
</evidence>
<evidence type="ECO:0000256" key="8">
    <source>
        <dbReference type="ARBA" id="ARBA00022679"/>
    </source>
</evidence>
<keyword evidence="11" id="KW-0663">Pyridoxal phosphate</keyword>
<evidence type="ECO:0000313" key="21">
    <source>
        <dbReference type="WBParaSite" id="PSAMB.scaffold894size39123.g9508.t1"/>
    </source>
</evidence>
<comment type="subunit">
    <text evidence="4">Homodimer.</text>
</comment>
<feature type="region of interest" description="Disordered" evidence="18">
    <location>
        <begin position="1"/>
        <end position="32"/>
    </location>
</feature>
<dbReference type="GO" id="GO:0003924">
    <property type="term" value="F:GTPase activity"/>
    <property type="evidence" value="ECO:0007669"/>
    <property type="project" value="InterPro"/>
</dbReference>
<dbReference type="SUPFAM" id="SSF52540">
    <property type="entry name" value="P-loop containing nucleoside triphosphate hydrolases"/>
    <property type="match status" value="1"/>
</dbReference>
<dbReference type="InterPro" id="IPR006689">
    <property type="entry name" value="Small_GTPase_ARF/SAR"/>
</dbReference>
<feature type="region of interest" description="Disordered" evidence="18">
    <location>
        <begin position="89"/>
        <end position="120"/>
    </location>
</feature>
<comment type="pathway">
    <text evidence="2">Amino-acid degradation; L-phenylalanine degradation; acetoacetate and fumarate from L-phenylalanine: step 2/6.</text>
</comment>
<dbReference type="AlphaFoldDB" id="A0A914XL11"/>
<evidence type="ECO:0000256" key="6">
    <source>
        <dbReference type="ARBA" id="ARBA00015959"/>
    </source>
</evidence>
<dbReference type="NCBIfam" id="TIGR01265">
    <property type="entry name" value="tyr_nico_aTase"/>
    <property type="match status" value="1"/>
</dbReference>
<dbReference type="GO" id="GO:0006572">
    <property type="term" value="P:L-tyrosine catabolic process"/>
    <property type="evidence" value="ECO:0007669"/>
    <property type="project" value="UniProtKB-KW"/>
</dbReference>
<dbReference type="Gene3D" id="3.90.1150.10">
    <property type="entry name" value="Aspartate Aminotransferase, domain 1"/>
    <property type="match status" value="1"/>
</dbReference>
<feature type="binding site" evidence="17">
    <location>
        <position position="529"/>
    </location>
    <ligand>
        <name>Mg(2+)</name>
        <dbReference type="ChEBI" id="CHEBI:18420"/>
    </ligand>
</feature>
<keyword evidence="7" id="KW-0032">Aminotransferase</keyword>
<dbReference type="SMART" id="SM00177">
    <property type="entry name" value="ARF"/>
    <property type="match status" value="1"/>
</dbReference>
<evidence type="ECO:0000256" key="3">
    <source>
        <dbReference type="ARBA" id="ARBA00007441"/>
    </source>
</evidence>
<evidence type="ECO:0000256" key="5">
    <source>
        <dbReference type="ARBA" id="ARBA00012749"/>
    </source>
</evidence>
<dbReference type="PRINTS" id="PR00328">
    <property type="entry name" value="SAR1GTPBP"/>
</dbReference>
<sequence>MALAQNSSPLAEMPRRSQPRIITPNKPAEGKNMYPEHVIKGLTTDTNGLNLHENCMKQQLKKDNGLLSPQRQHSPSSFEDDGLLLSTSPFCMSYDRQRKRQSPPPEREWRTLPASEHSKNTVNPIRRIVDVMSVEPNPAKSLIKLHLGDPTLTGTLPPSDAVLKALQEALMSEKYNGYGPAVGLVEVREALARHVTTPEAPVTAEDFILTSGCSHALELAIEGMANAGDNILVPRPGFPLYTTLMRPHGIEDRHYDLQMENGALVNLQHLESLIDERTRAIIVCNPSNPTGAVYSKAHLEAILRIADLYKVPVIADEIYGGMVYDGAVFYPMATLEPKVPIISCDGIAKRYLVPGWRLGWLTIHDRHGALKNVRDGLRNLAQKIVGPCALVQGALPAILDNTPAEFFEHVRNVLTLNAKAAYNTLSAVPGLKPVRPQGAMYMMIGFDADNFPAFKGDELSFVKALIAEESVYCLPGTAFHCPGWIRLVLTYPEEVTLDACERIAAFCSRHYSLRRPTVVANGCYKSSSSIGLDSERLTLNGNEFIAYDIGGHAQAVRLWKDYYPAVDAIIFIIDTSDPQKLPLAKNELSAILMEEQVANCAIAVLGNKIDRFGALSEQQLEDYFELATWRTGKQKGSAGVDRGRRPLEIFMSSITAGQGYGDAFRWINMQLS</sequence>
<dbReference type="InterPro" id="IPR015422">
    <property type="entry name" value="PyrdxlP-dep_Trfase_small"/>
</dbReference>
<evidence type="ECO:0000256" key="12">
    <source>
        <dbReference type="ARBA" id="ARBA00023134"/>
    </source>
</evidence>
<evidence type="ECO:0000256" key="17">
    <source>
        <dbReference type="PIRSR" id="PIRSR606689-2"/>
    </source>
</evidence>
<feature type="domain" description="Aminotransferase class I/classII large" evidence="19">
    <location>
        <begin position="142"/>
        <end position="503"/>
    </location>
</feature>
<dbReference type="GO" id="GO:0030170">
    <property type="term" value="F:pyridoxal phosphate binding"/>
    <property type="evidence" value="ECO:0007669"/>
    <property type="project" value="InterPro"/>
</dbReference>
<keyword evidence="8" id="KW-0808">Transferase</keyword>
<dbReference type="InterPro" id="IPR027417">
    <property type="entry name" value="P-loop_NTPase"/>
</dbReference>
<comment type="cofactor">
    <cofactor evidence="1">
        <name>pyridoxal 5'-phosphate</name>
        <dbReference type="ChEBI" id="CHEBI:597326"/>
    </cofactor>
</comment>
<dbReference type="InterPro" id="IPR005957">
    <property type="entry name" value="Tyrosine_aminoTrfase"/>
</dbReference>
<dbReference type="PROSITE" id="PS00105">
    <property type="entry name" value="AA_TRANSFER_CLASS_1"/>
    <property type="match status" value="1"/>
</dbReference>
<evidence type="ECO:0000256" key="10">
    <source>
        <dbReference type="ARBA" id="ARBA00022878"/>
    </source>
</evidence>
<dbReference type="SUPFAM" id="SSF53383">
    <property type="entry name" value="PLP-dependent transferases"/>
    <property type="match status" value="1"/>
</dbReference>
<evidence type="ECO:0000259" key="19">
    <source>
        <dbReference type="Pfam" id="PF00155"/>
    </source>
</evidence>
<evidence type="ECO:0000256" key="9">
    <source>
        <dbReference type="ARBA" id="ARBA00022741"/>
    </source>
</evidence>
<dbReference type="InterPro" id="IPR004839">
    <property type="entry name" value="Aminotransferase_I/II_large"/>
</dbReference>
<dbReference type="Gene3D" id="3.40.50.300">
    <property type="entry name" value="P-loop containing nucleotide triphosphate hydrolases"/>
    <property type="match status" value="1"/>
</dbReference>